<dbReference type="AlphaFoldDB" id="A0A447CWM7"/>
<organism evidence="1 2">
    <name type="scientific">Rhodoplanes serenus</name>
    <dbReference type="NCBI Taxonomy" id="200615"/>
    <lineage>
        <taxon>Bacteria</taxon>
        <taxon>Pseudomonadati</taxon>
        <taxon>Pseudomonadota</taxon>
        <taxon>Alphaproteobacteria</taxon>
        <taxon>Hyphomicrobiales</taxon>
        <taxon>Nitrobacteraceae</taxon>
        <taxon>Rhodoplanes</taxon>
    </lineage>
</organism>
<dbReference type="Proteomes" id="UP000289200">
    <property type="component" value="Unassembled WGS sequence"/>
</dbReference>
<protein>
    <submittedName>
        <fullName evidence="1">Uncharacterized protein</fullName>
    </submittedName>
</protein>
<dbReference type="RefSeq" id="WP_129609511.1">
    <property type="nucleotide sequence ID" value="NZ_UWOC01000151.1"/>
</dbReference>
<accession>A0A447CWM7</accession>
<reference evidence="2" key="1">
    <citation type="submission" date="2018-10" db="EMBL/GenBank/DDBJ databases">
        <authorList>
            <person name="Peiro R."/>
            <person name="Begona"/>
            <person name="Cbmso G."/>
            <person name="Lopez M."/>
            <person name="Gonzalez S."/>
            <person name="Sacristan E."/>
            <person name="Castillo E."/>
        </authorList>
    </citation>
    <scope>NUCLEOTIDE SEQUENCE [LARGE SCALE GENOMIC DNA]</scope>
</reference>
<proteinExistence type="predicted"/>
<comment type="caution">
    <text evidence="1">The sequence shown here is derived from an EMBL/GenBank/DDBJ whole genome shotgun (WGS) entry which is preliminary data.</text>
</comment>
<dbReference type="EMBL" id="UWOC01000151">
    <property type="protein sequence ID" value="VCU09683.1"/>
    <property type="molecule type" value="Genomic_DNA"/>
</dbReference>
<name>A0A447CWM7_9BRAD</name>
<evidence type="ECO:0000313" key="1">
    <source>
        <dbReference type="EMBL" id="VCU09683.1"/>
    </source>
</evidence>
<dbReference type="OrthoDB" id="7596619at2"/>
<evidence type="ECO:0000313" key="2">
    <source>
        <dbReference type="Proteomes" id="UP000289200"/>
    </source>
</evidence>
<keyword evidence="2" id="KW-1185">Reference proteome</keyword>
<sequence length="63" mass="7170">MPRWTAVIIYRSQAGIVDVVHDIDEICDLDNLVERGPDWDTIESITIRRTGGDRLTLEEASSR</sequence>
<gene>
    <name evidence="1" type="ORF">RHODGE_RHODGE_02852</name>
</gene>